<dbReference type="AlphaFoldDB" id="A0A453M381"/>
<reference evidence="1" key="5">
    <citation type="journal article" date="2021" name="G3 (Bethesda)">
        <title>Aegilops tauschii genome assembly Aet v5.0 features greater sequence contiguity and improved annotation.</title>
        <authorList>
            <person name="Wang L."/>
            <person name="Zhu T."/>
            <person name="Rodriguez J.C."/>
            <person name="Deal K.R."/>
            <person name="Dubcovsky J."/>
            <person name="McGuire P.E."/>
            <person name="Lux T."/>
            <person name="Spannagl M."/>
            <person name="Mayer K.F.X."/>
            <person name="Baldrich P."/>
            <person name="Meyers B.C."/>
            <person name="Huo N."/>
            <person name="Gu Y.Q."/>
            <person name="Zhou H."/>
            <person name="Devos K.M."/>
            <person name="Bennetzen J.L."/>
            <person name="Unver T."/>
            <person name="Budak H."/>
            <person name="Gulick P.J."/>
            <person name="Galiba G."/>
            <person name="Kalapos B."/>
            <person name="Nelson D.R."/>
            <person name="Li P."/>
            <person name="You F.M."/>
            <person name="Luo M.C."/>
            <person name="Dvorak J."/>
        </authorList>
    </citation>
    <scope>NUCLEOTIDE SEQUENCE [LARGE SCALE GENOMIC DNA]</scope>
    <source>
        <strain evidence="1">cv. AL8/78</strain>
    </source>
</reference>
<dbReference type="Proteomes" id="UP000015105">
    <property type="component" value="Chromosome 5D"/>
</dbReference>
<evidence type="ECO:0000313" key="1">
    <source>
        <dbReference type="EnsemblPlants" id="AET5Gv21028300.22"/>
    </source>
</evidence>
<proteinExistence type="predicted"/>
<reference evidence="2" key="1">
    <citation type="journal article" date="2014" name="Science">
        <title>Ancient hybridizations among the ancestral genomes of bread wheat.</title>
        <authorList>
            <consortium name="International Wheat Genome Sequencing Consortium,"/>
            <person name="Marcussen T."/>
            <person name="Sandve S.R."/>
            <person name="Heier L."/>
            <person name="Spannagl M."/>
            <person name="Pfeifer M."/>
            <person name="Jakobsen K.S."/>
            <person name="Wulff B.B."/>
            <person name="Steuernagel B."/>
            <person name="Mayer K.F."/>
            <person name="Olsen O.A."/>
        </authorList>
    </citation>
    <scope>NUCLEOTIDE SEQUENCE [LARGE SCALE GENOMIC DNA]</scope>
    <source>
        <strain evidence="2">cv. AL8/78</strain>
    </source>
</reference>
<accession>A0A453M381</accession>
<reference evidence="1" key="4">
    <citation type="submission" date="2019-03" db="UniProtKB">
        <authorList>
            <consortium name="EnsemblPlants"/>
        </authorList>
    </citation>
    <scope>IDENTIFICATION</scope>
</reference>
<reference evidence="2" key="2">
    <citation type="journal article" date="2017" name="Nat. Plants">
        <title>The Aegilops tauschii genome reveals multiple impacts of transposons.</title>
        <authorList>
            <person name="Zhao G."/>
            <person name="Zou C."/>
            <person name="Li K."/>
            <person name="Wang K."/>
            <person name="Li T."/>
            <person name="Gao L."/>
            <person name="Zhang X."/>
            <person name="Wang H."/>
            <person name="Yang Z."/>
            <person name="Liu X."/>
            <person name="Jiang W."/>
            <person name="Mao L."/>
            <person name="Kong X."/>
            <person name="Jiao Y."/>
            <person name="Jia J."/>
        </authorList>
    </citation>
    <scope>NUCLEOTIDE SEQUENCE [LARGE SCALE GENOMIC DNA]</scope>
    <source>
        <strain evidence="2">cv. AL8/78</strain>
    </source>
</reference>
<protein>
    <submittedName>
        <fullName evidence="1">Uncharacterized protein</fullName>
    </submittedName>
</protein>
<evidence type="ECO:0000313" key="2">
    <source>
        <dbReference type="Proteomes" id="UP000015105"/>
    </source>
</evidence>
<dbReference type="Gramene" id="AET5Gv21028300.22">
    <property type="protein sequence ID" value="AET5Gv21028300.22"/>
    <property type="gene ID" value="AET5Gv21028300"/>
</dbReference>
<reference evidence="1" key="3">
    <citation type="journal article" date="2017" name="Nature">
        <title>Genome sequence of the progenitor of the wheat D genome Aegilops tauschii.</title>
        <authorList>
            <person name="Luo M.C."/>
            <person name="Gu Y.Q."/>
            <person name="Puiu D."/>
            <person name="Wang H."/>
            <person name="Twardziok S.O."/>
            <person name="Deal K.R."/>
            <person name="Huo N."/>
            <person name="Zhu T."/>
            <person name="Wang L."/>
            <person name="Wang Y."/>
            <person name="McGuire P.E."/>
            <person name="Liu S."/>
            <person name="Long H."/>
            <person name="Ramasamy R.K."/>
            <person name="Rodriguez J.C."/>
            <person name="Van S.L."/>
            <person name="Yuan L."/>
            <person name="Wang Z."/>
            <person name="Xia Z."/>
            <person name="Xiao L."/>
            <person name="Anderson O.D."/>
            <person name="Ouyang S."/>
            <person name="Liang Y."/>
            <person name="Zimin A.V."/>
            <person name="Pertea G."/>
            <person name="Qi P."/>
            <person name="Bennetzen J.L."/>
            <person name="Dai X."/>
            <person name="Dawson M.W."/>
            <person name="Muller H.G."/>
            <person name="Kugler K."/>
            <person name="Rivarola-Duarte L."/>
            <person name="Spannagl M."/>
            <person name="Mayer K.F.X."/>
            <person name="Lu F.H."/>
            <person name="Bevan M.W."/>
            <person name="Leroy P."/>
            <person name="Li P."/>
            <person name="You F.M."/>
            <person name="Sun Q."/>
            <person name="Liu Z."/>
            <person name="Lyons E."/>
            <person name="Wicker T."/>
            <person name="Salzberg S.L."/>
            <person name="Devos K.M."/>
            <person name="Dvorak J."/>
        </authorList>
    </citation>
    <scope>NUCLEOTIDE SEQUENCE [LARGE SCALE GENOMIC DNA]</scope>
    <source>
        <strain evidence="1">cv. AL8/78</strain>
    </source>
</reference>
<dbReference type="EnsemblPlants" id="AET5Gv21028300.22">
    <property type="protein sequence ID" value="AET5Gv21028300.22"/>
    <property type="gene ID" value="AET5Gv21028300"/>
</dbReference>
<name>A0A453M381_AEGTS</name>
<sequence>FLKCHTFFSDISCRTHTKDLDNTKISYYRMRTWNYENVESSSQKNKKSYLTTPFIGKRLFTDEFIEEDDQDGTEDQPINVNNVFQVSPDVQILGERVFNGSCSNMVNTVDNLYKHQAYIRQLLKWQGKSASQKACTPKQVSMLTFRARYERCSHAT</sequence>
<organism evidence="1 2">
    <name type="scientific">Aegilops tauschii subsp. strangulata</name>
    <name type="common">Goatgrass</name>
    <dbReference type="NCBI Taxonomy" id="200361"/>
    <lineage>
        <taxon>Eukaryota</taxon>
        <taxon>Viridiplantae</taxon>
        <taxon>Streptophyta</taxon>
        <taxon>Embryophyta</taxon>
        <taxon>Tracheophyta</taxon>
        <taxon>Spermatophyta</taxon>
        <taxon>Magnoliopsida</taxon>
        <taxon>Liliopsida</taxon>
        <taxon>Poales</taxon>
        <taxon>Poaceae</taxon>
        <taxon>BOP clade</taxon>
        <taxon>Pooideae</taxon>
        <taxon>Triticodae</taxon>
        <taxon>Triticeae</taxon>
        <taxon>Triticinae</taxon>
        <taxon>Aegilops</taxon>
    </lineage>
</organism>
<keyword evidence="2" id="KW-1185">Reference proteome</keyword>